<feature type="region of interest" description="Disordered" evidence="1">
    <location>
        <begin position="179"/>
        <end position="220"/>
    </location>
</feature>
<comment type="caution">
    <text evidence="3">The sequence shown here is derived from an EMBL/GenBank/DDBJ whole genome shotgun (WGS) entry which is preliminary data.</text>
</comment>
<keyword evidence="4" id="KW-1185">Reference proteome</keyword>
<feature type="domain" description="GRF-like zinc ribbon" evidence="2">
    <location>
        <begin position="10"/>
        <end position="59"/>
    </location>
</feature>
<evidence type="ECO:0000313" key="4">
    <source>
        <dbReference type="Proteomes" id="UP001172101"/>
    </source>
</evidence>
<feature type="compositionally biased region" description="Low complexity" evidence="1">
    <location>
        <begin position="179"/>
        <end position="211"/>
    </location>
</feature>
<reference evidence="3" key="1">
    <citation type="submission" date="2023-06" db="EMBL/GenBank/DDBJ databases">
        <title>Genome-scale phylogeny and comparative genomics of the fungal order Sordariales.</title>
        <authorList>
            <consortium name="Lawrence Berkeley National Laboratory"/>
            <person name="Hensen N."/>
            <person name="Bonometti L."/>
            <person name="Westerberg I."/>
            <person name="Brannstrom I.O."/>
            <person name="Guillou S."/>
            <person name="Cros-Aarteil S."/>
            <person name="Calhoun S."/>
            <person name="Haridas S."/>
            <person name="Kuo A."/>
            <person name="Mondo S."/>
            <person name="Pangilinan J."/>
            <person name="Riley R."/>
            <person name="LaButti K."/>
            <person name="Andreopoulos B."/>
            <person name="Lipzen A."/>
            <person name="Chen C."/>
            <person name="Yanf M."/>
            <person name="Daum C."/>
            <person name="Ng V."/>
            <person name="Clum A."/>
            <person name="Steindorff A."/>
            <person name="Ohm R."/>
            <person name="Martin F."/>
            <person name="Silar P."/>
            <person name="Natvig D."/>
            <person name="Lalanne C."/>
            <person name="Gautier V."/>
            <person name="Ament-velasquez S.L."/>
            <person name="Kruys A."/>
            <person name="Hutchinson M.I."/>
            <person name="Powell A.J."/>
            <person name="Barry K."/>
            <person name="Miller A.N."/>
            <person name="Grigoriev I.V."/>
            <person name="Debuchy R."/>
            <person name="Gladieux P."/>
            <person name="Thoren M.H."/>
            <person name="Johannesson H."/>
        </authorList>
    </citation>
    <scope>NUCLEOTIDE SEQUENCE</scope>
    <source>
        <strain evidence="3">SMH2392-1A</strain>
    </source>
</reference>
<sequence length="232" mass="24694">MYPVFPLSWPPRCPQCGQPCTHDITKPNNAWGNAGRPYWVCRNVSLHATGETHFGAFDDAVGVSAANPVCWCRPVAFYSRRGANSDRGRREFFSCAVGACGFTRDIGSSAPMPMPSVPVQAPQAAYYYQQSGGGGGGGGGGGQGYYYGAGTAGMGASNAMVLHQPAQAHMQTQEAGGYYSAYSSPSQQRPQQPQGLYSTGYSTSYPTSDYGRYGPEDSYRRSSRCCGSCSVM</sequence>
<dbReference type="InterPro" id="IPR056444">
    <property type="entry name" value="Zn_ribbon_GRF_2"/>
</dbReference>
<evidence type="ECO:0000256" key="1">
    <source>
        <dbReference type="SAM" id="MobiDB-lite"/>
    </source>
</evidence>
<evidence type="ECO:0000259" key="2">
    <source>
        <dbReference type="Pfam" id="PF23549"/>
    </source>
</evidence>
<organism evidence="3 4">
    <name type="scientific">Lasiosphaeria miniovina</name>
    <dbReference type="NCBI Taxonomy" id="1954250"/>
    <lineage>
        <taxon>Eukaryota</taxon>
        <taxon>Fungi</taxon>
        <taxon>Dikarya</taxon>
        <taxon>Ascomycota</taxon>
        <taxon>Pezizomycotina</taxon>
        <taxon>Sordariomycetes</taxon>
        <taxon>Sordariomycetidae</taxon>
        <taxon>Sordariales</taxon>
        <taxon>Lasiosphaeriaceae</taxon>
        <taxon>Lasiosphaeria</taxon>
    </lineage>
</organism>
<dbReference type="RefSeq" id="XP_060291350.1">
    <property type="nucleotide sequence ID" value="XM_060435071.1"/>
</dbReference>
<gene>
    <name evidence="3" type="ORF">B0T26DRAFT_446205</name>
</gene>
<dbReference type="Pfam" id="PF23549">
    <property type="entry name" value="Zn_ribbon_GRF_2"/>
    <property type="match status" value="1"/>
</dbReference>
<dbReference type="GeneID" id="85318341"/>
<dbReference type="EMBL" id="JAUIRO010000007">
    <property type="protein sequence ID" value="KAK0706256.1"/>
    <property type="molecule type" value="Genomic_DNA"/>
</dbReference>
<evidence type="ECO:0000313" key="3">
    <source>
        <dbReference type="EMBL" id="KAK0706256.1"/>
    </source>
</evidence>
<dbReference type="Proteomes" id="UP001172101">
    <property type="component" value="Unassembled WGS sequence"/>
</dbReference>
<accession>A0AA39ZYZ3</accession>
<proteinExistence type="predicted"/>
<name>A0AA39ZYZ3_9PEZI</name>
<dbReference type="AlphaFoldDB" id="A0AA39ZYZ3"/>
<protein>
    <recommendedName>
        <fullName evidence="2">GRF-like zinc ribbon domain-containing protein</fullName>
    </recommendedName>
</protein>